<comment type="caution">
    <text evidence="2">The sequence shown here is derived from an EMBL/GenBank/DDBJ whole genome shotgun (WGS) entry which is preliminary data.</text>
</comment>
<evidence type="ECO:0000313" key="2">
    <source>
        <dbReference type="EMBL" id="MCE3215914.1"/>
    </source>
</evidence>
<keyword evidence="3" id="KW-1185">Reference proteome</keyword>
<protein>
    <submittedName>
        <fullName evidence="2">Uncharacterized protein</fullName>
    </submittedName>
</protein>
<gene>
    <name evidence="2" type="ORF">HAX54_004077</name>
</gene>
<reference evidence="2 3" key="1">
    <citation type="journal article" date="2021" name="BMC Genomics">
        <title>Datura genome reveals duplications of psychoactive alkaloid biosynthetic genes and high mutation rate following tissue culture.</title>
        <authorList>
            <person name="Rajewski A."/>
            <person name="Carter-House D."/>
            <person name="Stajich J."/>
            <person name="Litt A."/>
        </authorList>
    </citation>
    <scope>NUCLEOTIDE SEQUENCE [LARGE SCALE GENOMIC DNA]</scope>
    <source>
        <strain evidence="2">AR-01</strain>
    </source>
</reference>
<accession>A0ABS8WSL3</accession>
<evidence type="ECO:0000313" key="3">
    <source>
        <dbReference type="Proteomes" id="UP000823775"/>
    </source>
</evidence>
<proteinExistence type="predicted"/>
<sequence>PLDDDEPTVLTDAVDDNDNEDNATFGAIQVDDTEDVDDQDFNLDDDDYALWPRKFFSLPICYDMFVH</sequence>
<feature type="region of interest" description="Disordered" evidence="1">
    <location>
        <begin position="1"/>
        <end position="27"/>
    </location>
</feature>
<name>A0ABS8WSL3_DATST</name>
<organism evidence="2 3">
    <name type="scientific">Datura stramonium</name>
    <name type="common">Jimsonweed</name>
    <name type="synonym">Common thornapple</name>
    <dbReference type="NCBI Taxonomy" id="4076"/>
    <lineage>
        <taxon>Eukaryota</taxon>
        <taxon>Viridiplantae</taxon>
        <taxon>Streptophyta</taxon>
        <taxon>Embryophyta</taxon>
        <taxon>Tracheophyta</taxon>
        <taxon>Spermatophyta</taxon>
        <taxon>Magnoliopsida</taxon>
        <taxon>eudicotyledons</taxon>
        <taxon>Gunneridae</taxon>
        <taxon>Pentapetalae</taxon>
        <taxon>asterids</taxon>
        <taxon>lamiids</taxon>
        <taxon>Solanales</taxon>
        <taxon>Solanaceae</taxon>
        <taxon>Solanoideae</taxon>
        <taxon>Datureae</taxon>
        <taxon>Datura</taxon>
    </lineage>
</organism>
<feature type="non-terminal residue" evidence="2">
    <location>
        <position position="1"/>
    </location>
</feature>
<evidence type="ECO:0000256" key="1">
    <source>
        <dbReference type="SAM" id="MobiDB-lite"/>
    </source>
</evidence>
<dbReference type="Proteomes" id="UP000823775">
    <property type="component" value="Unassembled WGS sequence"/>
</dbReference>
<dbReference type="EMBL" id="JACEIK010011836">
    <property type="protein sequence ID" value="MCE3215914.1"/>
    <property type="molecule type" value="Genomic_DNA"/>
</dbReference>
<feature type="compositionally biased region" description="Acidic residues" evidence="1">
    <location>
        <begin position="1"/>
        <end position="21"/>
    </location>
</feature>